<accession>A0A401RRL4</accession>
<reference evidence="1 2" key="1">
    <citation type="journal article" date="2018" name="Nat. Ecol. Evol.">
        <title>Shark genomes provide insights into elasmobranch evolution and the origin of vertebrates.</title>
        <authorList>
            <person name="Hara Y"/>
            <person name="Yamaguchi K"/>
            <person name="Onimaru K"/>
            <person name="Kadota M"/>
            <person name="Koyanagi M"/>
            <person name="Keeley SD"/>
            <person name="Tatsumi K"/>
            <person name="Tanaka K"/>
            <person name="Motone F"/>
            <person name="Kageyama Y"/>
            <person name="Nozu R"/>
            <person name="Adachi N"/>
            <person name="Nishimura O"/>
            <person name="Nakagawa R"/>
            <person name="Tanegashima C"/>
            <person name="Kiyatake I"/>
            <person name="Matsumoto R"/>
            <person name="Murakumo K"/>
            <person name="Nishida K"/>
            <person name="Terakita A"/>
            <person name="Kuratani S"/>
            <person name="Sato K"/>
            <person name="Hyodo S Kuraku.S."/>
        </authorList>
    </citation>
    <scope>NUCLEOTIDE SEQUENCE [LARGE SCALE GENOMIC DNA]</scope>
</reference>
<keyword evidence="2" id="KW-1185">Reference proteome</keyword>
<dbReference type="OrthoDB" id="8945700at2759"/>
<name>A0A401RRL4_CHIPU</name>
<dbReference type="Proteomes" id="UP000287033">
    <property type="component" value="Unassembled WGS sequence"/>
</dbReference>
<sequence>MGEPLLWIQDATRCRFPLLSEEAKRFPTSYLVEKGFSAVTRIQDKTRNRVDVVQRGAQTPVYSENFSGIHREIVELNLHCREEFSERNFSVHRTLANLAQEAR</sequence>
<dbReference type="AlphaFoldDB" id="A0A401RRL4"/>
<gene>
    <name evidence="1" type="ORF">chiPu_0019342</name>
</gene>
<organism evidence="1 2">
    <name type="scientific">Chiloscyllium punctatum</name>
    <name type="common">Brownbanded bambooshark</name>
    <name type="synonym">Hemiscyllium punctatum</name>
    <dbReference type="NCBI Taxonomy" id="137246"/>
    <lineage>
        <taxon>Eukaryota</taxon>
        <taxon>Metazoa</taxon>
        <taxon>Chordata</taxon>
        <taxon>Craniata</taxon>
        <taxon>Vertebrata</taxon>
        <taxon>Chondrichthyes</taxon>
        <taxon>Elasmobranchii</taxon>
        <taxon>Galeomorphii</taxon>
        <taxon>Galeoidea</taxon>
        <taxon>Orectolobiformes</taxon>
        <taxon>Hemiscylliidae</taxon>
        <taxon>Chiloscyllium</taxon>
    </lineage>
</organism>
<evidence type="ECO:0000313" key="1">
    <source>
        <dbReference type="EMBL" id="GCC20775.1"/>
    </source>
</evidence>
<dbReference type="EMBL" id="BEZZ01001936">
    <property type="protein sequence ID" value="GCC20775.1"/>
    <property type="molecule type" value="Genomic_DNA"/>
</dbReference>
<proteinExistence type="predicted"/>
<evidence type="ECO:0008006" key="3">
    <source>
        <dbReference type="Google" id="ProtNLM"/>
    </source>
</evidence>
<protein>
    <recommendedName>
        <fullName evidence="3">SCAN domain-containing protein 3</fullName>
    </recommendedName>
</protein>
<evidence type="ECO:0000313" key="2">
    <source>
        <dbReference type="Proteomes" id="UP000287033"/>
    </source>
</evidence>
<comment type="caution">
    <text evidence="1">The sequence shown here is derived from an EMBL/GenBank/DDBJ whole genome shotgun (WGS) entry which is preliminary data.</text>
</comment>